<evidence type="ECO:0000256" key="2">
    <source>
        <dbReference type="SAM" id="SignalP"/>
    </source>
</evidence>
<proteinExistence type="predicted"/>
<keyword evidence="2" id="KW-0732">Signal</keyword>
<dbReference type="SUPFAM" id="SSF48464">
    <property type="entry name" value="ENTH/VHS domain"/>
    <property type="match status" value="1"/>
</dbReference>
<feature type="compositionally biased region" description="Low complexity" evidence="1">
    <location>
        <begin position="877"/>
        <end position="896"/>
    </location>
</feature>
<feature type="compositionally biased region" description="Low complexity" evidence="1">
    <location>
        <begin position="694"/>
        <end position="705"/>
    </location>
</feature>
<evidence type="ECO:0000313" key="5">
    <source>
        <dbReference type="Proteomes" id="UP000664859"/>
    </source>
</evidence>
<feature type="region of interest" description="Disordered" evidence="1">
    <location>
        <begin position="24"/>
        <end position="160"/>
    </location>
</feature>
<feature type="region of interest" description="Disordered" evidence="1">
    <location>
        <begin position="851"/>
        <end position="896"/>
    </location>
</feature>
<dbReference type="Proteomes" id="UP000664859">
    <property type="component" value="Unassembled WGS sequence"/>
</dbReference>
<feature type="chain" id="PRO_5032658319" description="ENTH domain-containing protein" evidence="2">
    <location>
        <begin position="25"/>
        <end position="896"/>
    </location>
</feature>
<feature type="compositionally biased region" description="Low complexity" evidence="1">
    <location>
        <begin position="740"/>
        <end position="760"/>
    </location>
</feature>
<feature type="compositionally biased region" description="Acidic residues" evidence="1">
    <location>
        <begin position="851"/>
        <end position="863"/>
    </location>
</feature>
<feature type="region of interest" description="Disordered" evidence="1">
    <location>
        <begin position="521"/>
        <end position="825"/>
    </location>
</feature>
<dbReference type="AlphaFoldDB" id="A0A835ZEZ8"/>
<accession>A0A835ZEZ8</accession>
<reference evidence="4" key="1">
    <citation type="submission" date="2021-02" db="EMBL/GenBank/DDBJ databases">
        <title>First Annotated Genome of the Yellow-green Alga Tribonema minus.</title>
        <authorList>
            <person name="Mahan K.M."/>
        </authorList>
    </citation>
    <scope>NUCLEOTIDE SEQUENCE</scope>
    <source>
        <strain evidence="4">UTEX B ZZ1240</strain>
    </source>
</reference>
<feature type="compositionally biased region" description="Low complexity" evidence="1">
    <location>
        <begin position="521"/>
        <end position="543"/>
    </location>
</feature>
<gene>
    <name evidence="4" type="ORF">JKP88DRAFT_266421</name>
</gene>
<feature type="signal peptide" evidence="2">
    <location>
        <begin position="1"/>
        <end position="24"/>
    </location>
</feature>
<dbReference type="Gene3D" id="1.25.40.90">
    <property type="match status" value="1"/>
</dbReference>
<dbReference type="InterPro" id="IPR008942">
    <property type="entry name" value="ENTH_VHS"/>
</dbReference>
<name>A0A835ZEZ8_9STRA</name>
<evidence type="ECO:0000313" key="4">
    <source>
        <dbReference type="EMBL" id="KAG5191818.1"/>
    </source>
</evidence>
<feature type="compositionally biased region" description="Basic and acidic residues" evidence="1">
    <location>
        <begin position="567"/>
        <end position="576"/>
    </location>
</feature>
<dbReference type="InterPro" id="IPR013809">
    <property type="entry name" value="ENTH"/>
</dbReference>
<comment type="caution">
    <text evidence="4">The sequence shown here is derived from an EMBL/GenBank/DDBJ whole genome shotgun (WGS) entry which is preliminary data.</text>
</comment>
<feature type="domain" description="ENTH" evidence="3">
    <location>
        <begin position="203"/>
        <end position="368"/>
    </location>
</feature>
<organism evidence="4 5">
    <name type="scientific">Tribonema minus</name>
    <dbReference type="NCBI Taxonomy" id="303371"/>
    <lineage>
        <taxon>Eukaryota</taxon>
        <taxon>Sar</taxon>
        <taxon>Stramenopiles</taxon>
        <taxon>Ochrophyta</taxon>
        <taxon>PX clade</taxon>
        <taxon>Xanthophyceae</taxon>
        <taxon>Tribonematales</taxon>
        <taxon>Tribonemataceae</taxon>
        <taxon>Tribonema</taxon>
    </lineage>
</organism>
<dbReference type="OrthoDB" id="196318at2759"/>
<dbReference type="PROSITE" id="PS50942">
    <property type="entry name" value="ENTH"/>
    <property type="match status" value="1"/>
</dbReference>
<feature type="compositionally biased region" description="Low complexity" evidence="1">
    <location>
        <begin position="767"/>
        <end position="782"/>
    </location>
</feature>
<feature type="compositionally biased region" description="Low complexity" evidence="1">
    <location>
        <begin position="807"/>
        <end position="825"/>
    </location>
</feature>
<feature type="compositionally biased region" description="Gly residues" evidence="1">
    <location>
        <begin position="147"/>
        <end position="158"/>
    </location>
</feature>
<sequence length="896" mass="91355">MRQLPLLALAALFWLAAISTCAAAAGSSRNTASKPGKAGSKSTSRKAPSSDREHVSSATSRRRPATGGSRAVKPSSSKTRPTRPSPTDDFGDFEEALEDEESEDELDLWGEVPRPAPKKPRGSGGGGGGSSSRALVRSSRYGSSTRRGGGGGGGGGGRKIAMPAISTDALTAALKRNLAAAGTRLETARAAATSTGGRLQRKVKMFTSGTWETALLKATWPDDAPPDAALVGQIVYGVRSFRPDMDVTKQSAEHRVFLRKLWAKMREPDWRTKVKSCYILHRVLRELPPRDDAVLKKHMGKLRRERSKRPAGAVGGGGDRPRYFDLAAAVAEVGPAPADARTFGGFVRSYVTYVLRRSQQFGGKFEELQGVGPGSSYEHVISVLVKARKALEAAMACQISADQESEVTLLALQLVCMDAAKLFRLFHAALGWALTEAESGDLFAEADPQAVKEVLADFRAFYDSCHDELSAFLDETEALLDVWGLSCGNLSLPEPLPADVALLSAARSPASAAAAAAAPQSARARAATAPQHRAAAEPAARAARAPEKREKRSAAAEGETQQRSRRGAADAGERRGGSGGGGSGGASKAAASQSAAAPPRSSGGAARPPRPAAAAAAEDVPPARTAAKKKHSGASATASHPPFAQTLQAAAPLAEPEVADRRAHSRSSTQRGAGAGAEGGRALRRVRPTDADGDGAAASGAAAATPRRKRAKLDAAAAAAAAAPPPPQHGGDLQGEGDGEAAAAAPAEEAAPEAAAAAAAIEREIEAAVAEAEAPAAAAAAPARRKKRRRPQRDPSGGEGGAPPSVAQAEAAVEAAHADTAAEAEALIEQEVEAVVADSPGPEAIIEELVAEAEGACDAEGGADGEGGGEGGDAPREGVCAATAAADAGDAAASSE</sequence>
<protein>
    <recommendedName>
        <fullName evidence="3">ENTH domain-containing protein</fullName>
    </recommendedName>
</protein>
<feature type="compositionally biased region" description="Basic and acidic residues" evidence="1">
    <location>
        <begin position="544"/>
        <end position="554"/>
    </location>
</feature>
<feature type="compositionally biased region" description="Acidic residues" evidence="1">
    <location>
        <begin position="89"/>
        <end position="108"/>
    </location>
</feature>
<dbReference type="EMBL" id="JAFCMP010000014">
    <property type="protein sequence ID" value="KAG5191818.1"/>
    <property type="molecule type" value="Genomic_DNA"/>
</dbReference>
<feature type="compositionally biased region" description="Low complexity" evidence="1">
    <location>
        <begin position="586"/>
        <end position="625"/>
    </location>
</feature>
<evidence type="ECO:0000259" key="3">
    <source>
        <dbReference type="PROSITE" id="PS50942"/>
    </source>
</evidence>
<feature type="compositionally biased region" description="Low complexity" evidence="1">
    <location>
        <begin position="137"/>
        <end position="146"/>
    </location>
</feature>
<keyword evidence="5" id="KW-1185">Reference proteome</keyword>
<evidence type="ECO:0000256" key="1">
    <source>
        <dbReference type="SAM" id="MobiDB-lite"/>
    </source>
</evidence>